<proteinExistence type="predicted"/>
<evidence type="ECO:0000256" key="3">
    <source>
        <dbReference type="ARBA" id="ARBA00023004"/>
    </source>
</evidence>
<dbReference type="EMBL" id="LYDR01000099">
    <property type="protein sequence ID" value="ODA30863.1"/>
    <property type="molecule type" value="Genomic_DNA"/>
</dbReference>
<keyword evidence="8" id="KW-1185">Reference proteome</keyword>
<feature type="region of interest" description="Disordered" evidence="5">
    <location>
        <begin position="534"/>
        <end position="560"/>
    </location>
</feature>
<dbReference type="InterPro" id="IPR036909">
    <property type="entry name" value="Cyt_c-like_dom_sf"/>
</dbReference>
<dbReference type="InterPro" id="IPR015943">
    <property type="entry name" value="WD40/YVTN_repeat-like_dom_sf"/>
</dbReference>
<dbReference type="SUPFAM" id="SSF50978">
    <property type="entry name" value="WD40 repeat-like"/>
    <property type="match status" value="1"/>
</dbReference>
<sequence>MPQPACLFGQSFPSLVDQLSSVRNFLCSATMAVLIAASSIGINSSWAEDQPKEGAETKPVSFHSQIKPLLQSRCSGCHQAAKSQGEYILTDFASLMKPGETGTPSIVPGKPEASYLISQIQRNDKGQAEMPKGLPALSQVEIDLISRWIREGAKDDSPPAELRIFDQEHPPVYSRLPLITSLDYSKDGKLLAVAGFHEALILDSTSGAVVARLIGQSERIETVRFSPDGSRVLIVGGNPGRTGEFQIWKTADWSLETSATVTFDTLYGGSWSPDGKLVALGGADNSVRAFNAATGEQVLFQGAHSDWVRDTVFSKDGSHLISVGRDMTTKLTEVATQRFVDNVTSITPGALKGGIQAIARHPERDEIIVGGSDGIARVYRVFRVTNRVIGDDANLIRHMPALPGRIFSVAVSPDGQRFAAASSLDGQGHWAIYDYTFDTSLPDDIKAINQKVVTARSAEEKEKLEKYLTLNTKVLAQGSMPESSLYSLAFSPDGQTLAIGGADGLLRQINVTTGEQTKSFPVVNLAQNDQTVSTGASSKKVAPAATSSQEGPSSQESLPSGRTIVSLSMAPENLEFTSRFSSVQLLVFAKLDNGDVIDGTRLVKYSTNQAPFVVVSPTGLVEPRETGAGELVIQWGELSVKTSVKADWPAHENPVDFVRDVNPVLSKLGCNQGTCHGAAQGKNGFKLSLRGYDPLFDLRGFTDDLAGRRINLASPQDSLMLLKPTMVTPHVGGHLLNRDEIYYSIIESWIAQGAKLNLSTPRVTSISLEPENPIIQKVGGQQQFRVMATYADGARRDVTRESFIETGNMEVATASRSGLLTSLRRGEAPILARFEGAYAATTLTVMGDRTGFAWQTPESWGRIDELVANKWERMKIQPSGLCSDTEFLRRVYLDLTGLPPSADKVRSFLADPRPTRVKRDEVVDQLVGSPDYVEFWTNKWADLLQVNRKFLGAEGAAAYRQWIREQVAGNLPYDEFARRVLTAQGSNKDQPAASYFKILRTPEDAMENTTHLFLAIRFNCNKCHDHPFEKWTQDQYYETAAYFAQIDRERDPASGDRRIGGTAVEGATPLYEIIKDKSSGDVIHDRTKAVATPRFPFEAHATLPEQASRREQLAGWMTSTDNRYFAKSYVNRLWGYMLGVGIIEPIDDIRAGNPPSNPELLDELTREFLTHGFDTQHMMRLICKSRTYQLSVDANKWNEDDKINYSHAMARRLPAEVLYDSIFRGTGAVSKFPGVPAGARAASLPDSGVELPSGFLNTFGRPTRESACECERSSGLQLGPVMALISGPTVAEAVEDPANELAKLTQQITDDKQLINEVFLRMVGRPATDAEVNAAVESMNQIAADHRKVETLYQQREAQWKEIFARLEAQRLERLALAEKELQSFEAEFLPKRMQAEQQRQQSLAQQQEASQKRREELKETLVKEWKSPVPTEQLSPAWQTVVPKEAKSSLNATLTIQPDQSILAESKPGNNHLYTIVADTQVRGITGFRLEALTDVRLPSRGPGLAPGGNFVLTEIEVEAAPLDKPKQKKKLKLKRAIADFSQENYAVETALDGKRNPNNNGWAIHPQVGKTHWATFEFDQPIDFEAGTQLTFLLDQRYTDGLHALGRFRISLTTASVPLQVGLPPLVEMAVLNPEARTPEMQAALEEFIIAQDEGLRKIEVEIARLSAPLPPDPKHVALQEAVATAKQPIPEDRLLVSRRTDKDMSTKQLENLRLTMVQDVAWALINSPEFLFNH</sequence>
<dbReference type="PANTHER" id="PTHR35889:SF3">
    <property type="entry name" value="F-BOX DOMAIN-CONTAINING PROTEIN"/>
    <property type="match status" value="1"/>
</dbReference>
<dbReference type="InterPro" id="IPR011429">
    <property type="entry name" value="Cyt_c_Planctomycete-type"/>
</dbReference>
<accession>A0A1C3EC98</accession>
<dbReference type="SUPFAM" id="SSF46626">
    <property type="entry name" value="Cytochrome c"/>
    <property type="match status" value="1"/>
</dbReference>
<dbReference type="OrthoDB" id="289126at2"/>
<dbReference type="Pfam" id="PF07635">
    <property type="entry name" value="PSCyt1"/>
    <property type="match status" value="1"/>
</dbReference>
<feature type="compositionally biased region" description="Low complexity" evidence="5">
    <location>
        <begin position="1396"/>
        <end position="1410"/>
    </location>
</feature>
<keyword evidence="3 4" id="KW-0408">Iron</keyword>
<evidence type="ECO:0000256" key="5">
    <source>
        <dbReference type="SAM" id="MobiDB-lite"/>
    </source>
</evidence>
<dbReference type="Pfam" id="PF07583">
    <property type="entry name" value="PSCyt2"/>
    <property type="match status" value="1"/>
</dbReference>
<organism evidence="7 8">
    <name type="scientific">Planctopirus hydrillae</name>
    <dbReference type="NCBI Taxonomy" id="1841610"/>
    <lineage>
        <taxon>Bacteria</taxon>
        <taxon>Pseudomonadati</taxon>
        <taxon>Planctomycetota</taxon>
        <taxon>Planctomycetia</taxon>
        <taxon>Planctomycetales</taxon>
        <taxon>Planctomycetaceae</taxon>
        <taxon>Planctopirus</taxon>
    </lineage>
</organism>
<evidence type="ECO:0000313" key="8">
    <source>
        <dbReference type="Proteomes" id="UP000094828"/>
    </source>
</evidence>
<dbReference type="InterPro" id="IPR001680">
    <property type="entry name" value="WD40_rpt"/>
</dbReference>
<evidence type="ECO:0000313" key="7">
    <source>
        <dbReference type="EMBL" id="ODA30863.1"/>
    </source>
</evidence>
<dbReference type="Gene3D" id="2.130.10.10">
    <property type="entry name" value="YVTN repeat-like/Quinoprotein amine dehydrogenase"/>
    <property type="match status" value="2"/>
</dbReference>
<dbReference type="Proteomes" id="UP000094828">
    <property type="component" value="Unassembled WGS sequence"/>
</dbReference>
<reference evidence="7 8" key="1">
    <citation type="submission" date="2016-05" db="EMBL/GenBank/DDBJ databases">
        <title>Genomic and physiological characterization of Planctopirus sp. isolated from fresh water lake.</title>
        <authorList>
            <person name="Subhash Y."/>
            <person name="Ramana C."/>
        </authorList>
    </citation>
    <scope>NUCLEOTIDE SEQUENCE [LARGE SCALE GENOMIC DNA]</scope>
    <source>
        <strain evidence="7 8">JC280</strain>
    </source>
</reference>
<dbReference type="Pfam" id="PF07587">
    <property type="entry name" value="PSD1"/>
    <property type="match status" value="1"/>
</dbReference>
<dbReference type="GO" id="GO:0046872">
    <property type="term" value="F:metal ion binding"/>
    <property type="evidence" value="ECO:0007669"/>
    <property type="project" value="UniProtKB-KW"/>
</dbReference>
<dbReference type="GO" id="GO:0009055">
    <property type="term" value="F:electron transfer activity"/>
    <property type="evidence" value="ECO:0007669"/>
    <property type="project" value="InterPro"/>
</dbReference>
<protein>
    <recommendedName>
        <fullName evidence="6">Cytochrome c domain-containing protein</fullName>
    </recommendedName>
</protein>
<evidence type="ECO:0000259" key="6">
    <source>
        <dbReference type="PROSITE" id="PS51007"/>
    </source>
</evidence>
<dbReference type="GO" id="GO:0020037">
    <property type="term" value="F:heme binding"/>
    <property type="evidence" value="ECO:0007669"/>
    <property type="project" value="InterPro"/>
</dbReference>
<feature type="domain" description="Cytochrome c" evidence="6">
    <location>
        <begin position="49"/>
        <end position="153"/>
    </location>
</feature>
<keyword evidence="2 4" id="KW-0479">Metal-binding</keyword>
<evidence type="ECO:0000256" key="4">
    <source>
        <dbReference type="PROSITE-ProRule" id="PRU00433"/>
    </source>
</evidence>
<dbReference type="Pfam" id="PF00400">
    <property type="entry name" value="WD40"/>
    <property type="match status" value="2"/>
</dbReference>
<evidence type="ECO:0000256" key="2">
    <source>
        <dbReference type="ARBA" id="ARBA00022723"/>
    </source>
</evidence>
<name>A0A1C3EC98_9PLAN</name>
<evidence type="ECO:0000256" key="1">
    <source>
        <dbReference type="ARBA" id="ARBA00022617"/>
    </source>
</evidence>
<feature type="region of interest" description="Disordered" evidence="5">
    <location>
        <begin position="1396"/>
        <end position="1418"/>
    </location>
</feature>
<dbReference type="InterPro" id="IPR011444">
    <property type="entry name" value="DUF1549"/>
</dbReference>
<dbReference type="InterPro" id="IPR022655">
    <property type="entry name" value="DUF1553"/>
</dbReference>
<dbReference type="SMART" id="SM00320">
    <property type="entry name" value="WD40"/>
    <property type="match status" value="7"/>
</dbReference>
<comment type="caution">
    <text evidence="7">The sequence shown here is derived from an EMBL/GenBank/DDBJ whole genome shotgun (WGS) entry which is preliminary data.</text>
</comment>
<dbReference type="Gene3D" id="2.60.40.1080">
    <property type="match status" value="1"/>
</dbReference>
<dbReference type="InterPro" id="IPR036322">
    <property type="entry name" value="WD40_repeat_dom_sf"/>
</dbReference>
<dbReference type="InterPro" id="IPR009056">
    <property type="entry name" value="Cyt_c-like_dom"/>
</dbReference>
<dbReference type="PROSITE" id="PS51007">
    <property type="entry name" value="CYTC"/>
    <property type="match status" value="1"/>
</dbReference>
<keyword evidence="1 4" id="KW-0349">Heme</keyword>
<gene>
    <name evidence="7" type="ORF">A6X21_05255</name>
</gene>
<dbReference type="PANTHER" id="PTHR35889">
    <property type="entry name" value="CYCLOINULO-OLIGOSACCHARIDE FRUCTANOTRANSFERASE-RELATED"/>
    <property type="match status" value="1"/>
</dbReference>
<dbReference type="STRING" id="1841610.A6X21_05255"/>
<feature type="compositionally biased region" description="Polar residues" evidence="5">
    <location>
        <begin position="545"/>
        <end position="560"/>
    </location>
</feature>